<reference evidence="9" key="1">
    <citation type="journal article" date="2019" name="Gigascience">
        <title>De novo genome assembly of the endangered Acer yangbiense, a plant species with extremely small populations endemic to Yunnan Province, China.</title>
        <authorList>
            <person name="Yang J."/>
            <person name="Wariss H.M."/>
            <person name="Tao L."/>
            <person name="Zhang R."/>
            <person name="Yun Q."/>
            <person name="Hollingsworth P."/>
            <person name="Dao Z."/>
            <person name="Luo G."/>
            <person name="Guo H."/>
            <person name="Ma Y."/>
            <person name="Sun W."/>
        </authorList>
    </citation>
    <scope>NUCLEOTIDE SEQUENCE [LARGE SCALE GENOMIC DNA]</scope>
    <source>
        <strain evidence="9">cv. Malutang</strain>
    </source>
</reference>
<dbReference type="Pfam" id="PF01657">
    <property type="entry name" value="Stress-antifung"/>
    <property type="match status" value="1"/>
</dbReference>
<dbReference type="EMBL" id="VAHF01000008">
    <property type="protein sequence ID" value="TXG56489.1"/>
    <property type="molecule type" value="Genomic_DNA"/>
</dbReference>
<evidence type="ECO:0000313" key="8">
    <source>
        <dbReference type="EMBL" id="TXG56489.1"/>
    </source>
</evidence>
<dbReference type="PROSITE" id="PS51473">
    <property type="entry name" value="GNK2"/>
    <property type="match status" value="1"/>
</dbReference>
<dbReference type="InterPro" id="IPR016024">
    <property type="entry name" value="ARM-type_fold"/>
</dbReference>
<dbReference type="PANTHER" id="PTHR13387:SF9">
    <property type="entry name" value="PROTEIN HGH1 HOMOLOG"/>
    <property type="match status" value="1"/>
</dbReference>
<proteinExistence type="inferred from homology"/>
<dbReference type="InterPro" id="IPR038408">
    <property type="entry name" value="GNK2_sf"/>
</dbReference>
<evidence type="ECO:0000256" key="5">
    <source>
        <dbReference type="PROSITE-ProRule" id="PRU00259"/>
    </source>
</evidence>
<name>A0A5C7HI20_9ROSI</name>
<sequence>MVFLLLQYSIPILILSLLSFSKSSPPPIPSLISLNCTAPSQNVVVNSTTGYWSCSNQTIIMDWQVQFEAAFETLLLRLRADMAIKVLVVVNNQLMRFSTGEVQYGNRSSQVVYGLAECVHNVSHKDCEVCVEKSNDKLLKCCGGGNNYKDGGTVVVAGYCMVRYETYKFFSRVLSGGGLDASNGSSSSGAVNVLQGAAAMATELEELLEFLSSPSPPVKKAAVDIVRGLTGSEDGLQSLSSYARIALPSLSRLLSENKEVSEPAAEALVNLSQNSELATKMVEMGMIKTVMDLLYKPDSSITQLLVMLLVNLTQLDEGISSLLQTGDEQMKGLYLMKLVRSFCRASSESNDQFEHVGSILVNISKKEAGRKILLDPKRGLLKQIIRQFDSTSLLRKKGVSGTIRNCCFEAENQLQNLLLISEFLWPALLLPVASKKVYSEQDISKMPLELGSALKIEREPVDDPEIRVQTLESIYLIILQEAGRRAFWSVNGPRILQVGYEDEEDPKVMEAFERVGSLLVDGSGTEEPSTETSK</sequence>
<comment type="caution">
    <text evidence="8">The sequence shown here is derived from an EMBL/GenBank/DDBJ whole genome shotgun (WGS) entry which is preliminary data.</text>
</comment>
<dbReference type="PROSITE" id="PS50176">
    <property type="entry name" value="ARM_REPEAT"/>
    <property type="match status" value="1"/>
</dbReference>
<keyword evidence="9" id="KW-1185">Reference proteome</keyword>
<dbReference type="Gene3D" id="1.25.10.10">
    <property type="entry name" value="Leucine-rich Repeat Variant"/>
    <property type="match status" value="1"/>
</dbReference>
<dbReference type="Pfam" id="PF04063">
    <property type="entry name" value="DUF383"/>
    <property type="match status" value="1"/>
</dbReference>
<evidence type="ECO:0000313" key="9">
    <source>
        <dbReference type="Proteomes" id="UP000323000"/>
    </source>
</evidence>
<dbReference type="InterPro" id="IPR007205">
    <property type="entry name" value="Protein_HGH1_N"/>
</dbReference>
<dbReference type="SUPFAM" id="SSF48371">
    <property type="entry name" value="ARM repeat"/>
    <property type="match status" value="1"/>
</dbReference>
<evidence type="ECO:0000259" key="7">
    <source>
        <dbReference type="PROSITE" id="PS51473"/>
    </source>
</evidence>
<dbReference type="InterPro" id="IPR039717">
    <property type="entry name" value="Hgh1"/>
</dbReference>
<feature type="signal peptide" evidence="6">
    <location>
        <begin position="1"/>
        <end position="23"/>
    </location>
</feature>
<keyword evidence="4" id="KW-0677">Repeat</keyword>
<dbReference type="PANTHER" id="PTHR13387">
    <property type="entry name" value="PROTEIN HGH1 HOMOLOG"/>
    <property type="match status" value="1"/>
</dbReference>
<dbReference type="Proteomes" id="UP000323000">
    <property type="component" value="Chromosome 8"/>
</dbReference>
<evidence type="ECO:0000256" key="1">
    <source>
        <dbReference type="ARBA" id="ARBA00006712"/>
    </source>
</evidence>
<evidence type="ECO:0000256" key="4">
    <source>
        <dbReference type="ARBA" id="ARBA00022737"/>
    </source>
</evidence>
<dbReference type="Gene3D" id="3.30.430.20">
    <property type="entry name" value="Gnk2 domain, C-X8-C-X2-C motif"/>
    <property type="match status" value="1"/>
</dbReference>
<dbReference type="InterPro" id="IPR011989">
    <property type="entry name" value="ARM-like"/>
</dbReference>
<dbReference type="InterPro" id="IPR007206">
    <property type="entry name" value="Protein_HGH1_C"/>
</dbReference>
<keyword evidence="3 6" id="KW-0732">Signal</keyword>
<comment type="similarity">
    <text evidence="1">Belongs to the HGH1 family.</text>
</comment>
<accession>A0A5C7HI20</accession>
<protein>
    <recommendedName>
        <fullName evidence="2">Protein HGH1 homolog</fullName>
    </recommendedName>
</protein>
<evidence type="ECO:0000256" key="3">
    <source>
        <dbReference type="ARBA" id="ARBA00022729"/>
    </source>
</evidence>
<evidence type="ECO:0000256" key="2">
    <source>
        <dbReference type="ARBA" id="ARBA00014076"/>
    </source>
</evidence>
<dbReference type="InterPro" id="IPR000225">
    <property type="entry name" value="Armadillo"/>
</dbReference>
<feature type="domain" description="Gnk2-homologous" evidence="7">
    <location>
        <begin position="48"/>
        <end position="169"/>
    </location>
</feature>
<gene>
    <name evidence="8" type="ORF">EZV62_017802</name>
</gene>
<dbReference type="Pfam" id="PF04064">
    <property type="entry name" value="DUF384"/>
    <property type="match status" value="1"/>
</dbReference>
<dbReference type="InterPro" id="IPR002902">
    <property type="entry name" value="GNK2"/>
</dbReference>
<feature type="chain" id="PRO_5022899317" description="Protein HGH1 homolog" evidence="6">
    <location>
        <begin position="24"/>
        <end position="534"/>
    </location>
</feature>
<dbReference type="AlphaFoldDB" id="A0A5C7HI20"/>
<dbReference type="OrthoDB" id="338814at2759"/>
<dbReference type="CDD" id="cd23509">
    <property type="entry name" value="Gnk2-like"/>
    <property type="match status" value="1"/>
</dbReference>
<feature type="repeat" description="ARM" evidence="5">
    <location>
        <begin position="245"/>
        <end position="286"/>
    </location>
</feature>
<organism evidence="8 9">
    <name type="scientific">Acer yangbiense</name>
    <dbReference type="NCBI Taxonomy" id="1000413"/>
    <lineage>
        <taxon>Eukaryota</taxon>
        <taxon>Viridiplantae</taxon>
        <taxon>Streptophyta</taxon>
        <taxon>Embryophyta</taxon>
        <taxon>Tracheophyta</taxon>
        <taxon>Spermatophyta</taxon>
        <taxon>Magnoliopsida</taxon>
        <taxon>eudicotyledons</taxon>
        <taxon>Gunneridae</taxon>
        <taxon>Pentapetalae</taxon>
        <taxon>rosids</taxon>
        <taxon>malvids</taxon>
        <taxon>Sapindales</taxon>
        <taxon>Sapindaceae</taxon>
        <taxon>Hippocastanoideae</taxon>
        <taxon>Acereae</taxon>
        <taxon>Acer</taxon>
    </lineage>
</organism>
<evidence type="ECO:0000256" key="6">
    <source>
        <dbReference type="SAM" id="SignalP"/>
    </source>
</evidence>